<dbReference type="FunFam" id="3.90.550.50:FF:000005">
    <property type="entry name" value="Hydroxyproline O-galactosyltransferase"/>
    <property type="match status" value="1"/>
</dbReference>
<comment type="pathway">
    <text evidence="3">Protein modification; protein glycosylation.</text>
</comment>
<keyword evidence="9 15" id="KW-1133">Transmembrane helix</keyword>
<feature type="domain" description="Galectin" evidence="16">
    <location>
        <begin position="149"/>
        <end position="343"/>
    </location>
</feature>
<dbReference type="GeneID" id="101499432"/>
<keyword evidence="8" id="KW-0735">Signal-anchor</keyword>
<organism evidence="17 18">
    <name type="scientific">Cicer arietinum</name>
    <name type="common">Chickpea</name>
    <name type="synonym">Garbanzo</name>
    <dbReference type="NCBI Taxonomy" id="3827"/>
    <lineage>
        <taxon>Eukaryota</taxon>
        <taxon>Viridiplantae</taxon>
        <taxon>Streptophyta</taxon>
        <taxon>Embryophyta</taxon>
        <taxon>Tracheophyta</taxon>
        <taxon>Spermatophyta</taxon>
        <taxon>Magnoliopsida</taxon>
        <taxon>eudicotyledons</taxon>
        <taxon>Gunneridae</taxon>
        <taxon>Pentapetalae</taxon>
        <taxon>rosids</taxon>
        <taxon>fabids</taxon>
        <taxon>Fabales</taxon>
        <taxon>Fabaceae</taxon>
        <taxon>Papilionoideae</taxon>
        <taxon>50 kb inversion clade</taxon>
        <taxon>NPAAA clade</taxon>
        <taxon>Hologalegina</taxon>
        <taxon>IRL clade</taxon>
        <taxon>Cicereae</taxon>
        <taxon>Cicer</taxon>
    </lineage>
</organism>
<reference evidence="17" key="1">
    <citation type="journal article" date="2013" name="Nat. Biotechnol.">
        <title>Draft genome sequence of chickpea (Cicer arietinum) provides a resource for trait improvement.</title>
        <authorList>
            <person name="Varshney R.K."/>
            <person name="Song C."/>
            <person name="Saxena R.K."/>
            <person name="Azam S."/>
            <person name="Yu S."/>
            <person name="Sharpe A.G."/>
            <person name="Cannon S."/>
            <person name="Baek J."/>
            <person name="Rosen B.D."/>
            <person name="Tar'an B."/>
            <person name="Millan T."/>
            <person name="Zhang X."/>
            <person name="Ramsay L.D."/>
            <person name="Iwata A."/>
            <person name="Wang Y."/>
            <person name="Nelson W."/>
            <person name="Farmer A.D."/>
            <person name="Gaur P.M."/>
            <person name="Soderlund C."/>
            <person name="Penmetsa R.V."/>
            <person name="Xu C."/>
            <person name="Bharti A.K."/>
            <person name="He W."/>
            <person name="Winter P."/>
            <person name="Zhao S."/>
            <person name="Hane J.K."/>
            <person name="Carrasquilla-Garcia N."/>
            <person name="Condie J.A."/>
            <person name="Upadhyaya H.D."/>
            <person name="Luo M.C."/>
            <person name="Thudi M."/>
            <person name="Gowda C.L."/>
            <person name="Singh N.P."/>
            <person name="Lichtenzveig J."/>
            <person name="Gali K.K."/>
            <person name="Rubio J."/>
            <person name="Nadarajan N."/>
            <person name="Dolezel J."/>
            <person name="Bansal K.C."/>
            <person name="Xu X."/>
            <person name="Edwards D."/>
            <person name="Zhang G."/>
            <person name="Kahl G."/>
            <person name="Gil J."/>
            <person name="Singh K.B."/>
            <person name="Datta S.K."/>
            <person name="Jackson S.A."/>
            <person name="Wang J."/>
            <person name="Cook D.R."/>
        </authorList>
    </citation>
    <scope>NUCLEOTIDE SEQUENCE [LARGE SCALE GENOMIC DNA]</scope>
    <source>
        <strain evidence="17">cv. CDC Frontier</strain>
    </source>
</reference>
<dbReference type="GO" id="GO:0030246">
    <property type="term" value="F:carbohydrate binding"/>
    <property type="evidence" value="ECO:0007669"/>
    <property type="project" value="InterPro"/>
</dbReference>
<dbReference type="PANTHER" id="PTHR11214">
    <property type="entry name" value="BETA-1,3-N-ACETYLGLUCOSAMINYLTRANSFERASE"/>
    <property type="match status" value="1"/>
</dbReference>
<dbReference type="InterPro" id="IPR013320">
    <property type="entry name" value="ConA-like_dom_sf"/>
</dbReference>
<evidence type="ECO:0000313" key="17">
    <source>
        <dbReference type="Proteomes" id="UP000087171"/>
    </source>
</evidence>
<dbReference type="InterPro" id="IPR001079">
    <property type="entry name" value="Galectin_CRD"/>
</dbReference>
<evidence type="ECO:0000256" key="4">
    <source>
        <dbReference type="ARBA" id="ARBA00008661"/>
    </source>
</evidence>
<dbReference type="OrthoDB" id="2139606at2759"/>
<evidence type="ECO:0000256" key="2">
    <source>
        <dbReference type="ARBA" id="ARBA00004323"/>
    </source>
</evidence>
<dbReference type="GO" id="GO:0010405">
    <property type="term" value="P:arabinogalactan protein metabolic process"/>
    <property type="evidence" value="ECO:0007669"/>
    <property type="project" value="UniProtKB-ARBA"/>
</dbReference>
<keyword evidence="13" id="KW-0464">Manganese</keyword>
<dbReference type="KEGG" id="cam:101499432"/>
<keyword evidence="12" id="KW-0325">Glycoprotein</keyword>
<dbReference type="UniPathway" id="UPA00378"/>
<evidence type="ECO:0000256" key="6">
    <source>
        <dbReference type="ARBA" id="ARBA00022679"/>
    </source>
</evidence>
<dbReference type="AlphaFoldDB" id="A0A1S2YRK3"/>
<gene>
    <name evidence="18" type="primary">LOC101499432</name>
</gene>
<feature type="transmembrane region" description="Helical" evidence="15">
    <location>
        <begin position="21"/>
        <end position="43"/>
    </location>
</feature>
<accession>A0A1S2YRK3</accession>
<evidence type="ECO:0000313" key="18">
    <source>
        <dbReference type="RefSeq" id="XP_004508800.1"/>
    </source>
</evidence>
<dbReference type="Pfam" id="PF01762">
    <property type="entry name" value="Galactosyl_T"/>
    <property type="match status" value="1"/>
</dbReference>
<dbReference type="PaxDb" id="3827-XP_004508800.1"/>
<dbReference type="STRING" id="3827.A0A1S2YRK3"/>
<dbReference type="CDD" id="cd00070">
    <property type="entry name" value="GLECT"/>
    <property type="match status" value="1"/>
</dbReference>
<evidence type="ECO:0000256" key="3">
    <source>
        <dbReference type="ARBA" id="ARBA00004922"/>
    </source>
</evidence>
<evidence type="ECO:0000256" key="14">
    <source>
        <dbReference type="ARBA" id="ARBA00059439"/>
    </source>
</evidence>
<dbReference type="InterPro" id="IPR002659">
    <property type="entry name" value="Glyco_trans_31"/>
</dbReference>
<evidence type="ECO:0000259" key="16">
    <source>
        <dbReference type="PROSITE" id="PS51304"/>
    </source>
</evidence>
<evidence type="ECO:0000256" key="12">
    <source>
        <dbReference type="ARBA" id="ARBA00023180"/>
    </source>
</evidence>
<proteinExistence type="inferred from homology"/>
<dbReference type="Proteomes" id="UP000087171">
    <property type="component" value="Chromosome Ca7"/>
</dbReference>
<reference evidence="18" key="2">
    <citation type="submission" date="2025-08" db="UniProtKB">
        <authorList>
            <consortium name="RefSeq"/>
        </authorList>
    </citation>
    <scope>IDENTIFICATION</scope>
    <source>
        <tissue evidence="18">Etiolated seedlings</tissue>
    </source>
</reference>
<evidence type="ECO:0000256" key="13">
    <source>
        <dbReference type="ARBA" id="ARBA00023211"/>
    </source>
</evidence>
<keyword evidence="5" id="KW-0328">Glycosyltransferase</keyword>
<evidence type="ECO:0000256" key="8">
    <source>
        <dbReference type="ARBA" id="ARBA00022968"/>
    </source>
</evidence>
<dbReference type="SMART" id="SM00908">
    <property type="entry name" value="Gal-bind_lectin"/>
    <property type="match status" value="1"/>
</dbReference>
<comment type="subcellular location">
    <subcellularLocation>
        <location evidence="2">Golgi apparatus membrane</location>
        <topology evidence="2">Single-pass type II membrane protein</topology>
    </subcellularLocation>
</comment>
<evidence type="ECO:0000256" key="15">
    <source>
        <dbReference type="SAM" id="Phobius"/>
    </source>
</evidence>
<keyword evidence="7 15" id="KW-0812">Transmembrane</keyword>
<keyword evidence="11 15" id="KW-0472">Membrane</keyword>
<dbReference type="Gene3D" id="2.60.120.200">
    <property type="match status" value="1"/>
</dbReference>
<keyword evidence="6" id="KW-0808">Transferase</keyword>
<comment type="cofactor">
    <cofactor evidence="1">
        <name>Mn(2+)</name>
        <dbReference type="ChEBI" id="CHEBI:29035"/>
    </cofactor>
</comment>
<dbReference type="GO" id="GO:0000139">
    <property type="term" value="C:Golgi membrane"/>
    <property type="evidence" value="ECO:0007669"/>
    <property type="project" value="UniProtKB-SubCell"/>
</dbReference>
<evidence type="ECO:0000256" key="5">
    <source>
        <dbReference type="ARBA" id="ARBA00022676"/>
    </source>
</evidence>
<keyword evidence="17" id="KW-1185">Reference proteome</keyword>
<dbReference type="eggNOG" id="KOG2287">
    <property type="taxonomic scope" value="Eukaryota"/>
</dbReference>
<dbReference type="PANTHER" id="PTHR11214:SF286">
    <property type="entry name" value="HYDROXYPROLINE O-GALACTOSYLTRANSFERASE GALT4"/>
    <property type="match status" value="1"/>
</dbReference>
<evidence type="ECO:0000256" key="11">
    <source>
        <dbReference type="ARBA" id="ARBA00023136"/>
    </source>
</evidence>
<protein>
    <submittedName>
        <fullName evidence="18">Hydroxyproline O-galactosyltransferase GALT6-like</fullName>
    </submittedName>
</protein>
<sequence length="622" mass="71210">MKRTRTGKVDTFFSFCRQRSFHILIIIALFYLLLFTLEMPFVFRNAVTRSERHALEQQERLQPSQTHQLTRLNGNNNSNLILSGLILNDAAFDSEVYKSAYIVGNRVWNELQNANTPIQSVVVSKPENKSGLCPQSVWVAGSDFYGNKSLMVIPCGLTLGSHITVVGKPLGKGKKCHFVMELQGLKSVESEEEPPRILHFNPRLRGDWSGKPVIELNTCYRMQWGSALRCDGWKSRADQDSVDGLVKCEKWIGGDDRQAEQSKSEWWLKRLIGRTRKVTVDWPFPFSENKLFVLTLSAGLEGYHFNVDGRHIASFPYRTGFTLEDATGLTLTGDIDVHSIYAASLPSTHPSISPQQHLDFSTRWRAPSLPDSGVELFIGILSAGNHFAERMAVRKSWMQHSLIKSSEVVARFFVALHQRVDINAELKKEAEFFGDIVIVPYMDNYDLVVLKTVAICEYGVNTVSAEYIMKGDDDTFVKVDAVINEVRSVPDSKNFYIGNMNYHHKPLRHGKWAVTYEEWPEEDYPPYANGPGYILSYDIADYIVSEFEKHKLRLFKMEDVSMGMWVEQFNSTKAVHYSHSLKFCQFGCIEGYYTAHYQSPRQMMCLWDKLQRHTHPECCNMR</sequence>
<comment type="similarity">
    <text evidence="4">Belongs to the glycosyltransferase 31 family.</text>
</comment>
<dbReference type="SUPFAM" id="SSF49899">
    <property type="entry name" value="Concanavalin A-like lectins/glucanases"/>
    <property type="match status" value="1"/>
</dbReference>
<dbReference type="RefSeq" id="XP_004508800.1">
    <property type="nucleotide sequence ID" value="XM_004508743.3"/>
</dbReference>
<evidence type="ECO:0000256" key="1">
    <source>
        <dbReference type="ARBA" id="ARBA00001936"/>
    </source>
</evidence>
<dbReference type="Pfam" id="PF00337">
    <property type="entry name" value="Gal-bind_lectin"/>
    <property type="match status" value="1"/>
</dbReference>
<comment type="function">
    <text evidence="14">Possesses hydroxyproline O-galactosyltransferase activity. Transfers galactose from UDP-galactose to hydroxyproline residues in the arabinogalactan proteins (AGPs). Is specific for AGPs containing non-contiguous peptidyl hydroxyproline residues. Utilizes UDP-galactose solely as sugar donor. The addition of galactose onto the peptidyl hydroxyproline residues in AGP core proteins represents the first committed step in arabinogalactan polysaccharide addition. AGP glycans play essential roles in both vegetative and reproductive plant growth.</text>
</comment>
<evidence type="ECO:0000256" key="7">
    <source>
        <dbReference type="ARBA" id="ARBA00022692"/>
    </source>
</evidence>
<evidence type="ECO:0000256" key="9">
    <source>
        <dbReference type="ARBA" id="ARBA00022989"/>
    </source>
</evidence>
<name>A0A1S2YRK3_CICAR</name>
<dbReference type="FunFam" id="2.60.120.200:FF:000071">
    <property type="entry name" value="Hydroxyproline O-galactosyltransferase GALT2"/>
    <property type="match status" value="1"/>
</dbReference>
<dbReference type="GO" id="GO:1990714">
    <property type="term" value="F:hydroxyproline O-galactosyltransferase activity"/>
    <property type="evidence" value="ECO:0007669"/>
    <property type="project" value="UniProtKB-ARBA"/>
</dbReference>
<dbReference type="Gene3D" id="3.90.550.50">
    <property type="match status" value="1"/>
</dbReference>
<evidence type="ECO:0000256" key="10">
    <source>
        <dbReference type="ARBA" id="ARBA00023034"/>
    </source>
</evidence>
<keyword evidence="10" id="KW-0333">Golgi apparatus</keyword>
<dbReference type="PROSITE" id="PS51304">
    <property type="entry name" value="GALECTIN"/>
    <property type="match status" value="1"/>
</dbReference>